<gene>
    <name evidence="2" type="primary">devB</name>
    <name evidence="2" type="ORF">SS37A_37770</name>
</gene>
<keyword evidence="2" id="KW-0614">Plasmid</keyword>
<dbReference type="SUPFAM" id="SSF111369">
    <property type="entry name" value="HlyD-like secretion proteins"/>
    <property type="match status" value="1"/>
</dbReference>
<dbReference type="Gene3D" id="1.10.287.470">
    <property type="entry name" value="Helix hairpin bin"/>
    <property type="match status" value="1"/>
</dbReference>
<dbReference type="PANTHER" id="PTHR30469:SF15">
    <property type="entry name" value="HLYD FAMILY OF SECRETION PROTEINS"/>
    <property type="match status" value="1"/>
</dbReference>
<evidence type="ECO:0000313" key="3">
    <source>
        <dbReference type="Proteomes" id="UP001317629"/>
    </source>
</evidence>
<feature type="signal peptide" evidence="1">
    <location>
        <begin position="1"/>
        <end position="26"/>
    </location>
</feature>
<name>A0ABM8EDZ2_9HYPH</name>
<dbReference type="EMBL" id="AP027143">
    <property type="protein sequence ID" value="BDV36247.1"/>
    <property type="molecule type" value="Genomic_DNA"/>
</dbReference>
<dbReference type="RefSeq" id="WP_281932220.1">
    <property type="nucleotide sequence ID" value="NZ_AP027143.1"/>
</dbReference>
<dbReference type="PANTHER" id="PTHR30469">
    <property type="entry name" value="MULTIDRUG RESISTANCE PROTEIN MDTA"/>
    <property type="match status" value="1"/>
</dbReference>
<dbReference type="Gene3D" id="2.40.30.170">
    <property type="match status" value="1"/>
</dbReference>
<dbReference type="Proteomes" id="UP001317629">
    <property type="component" value="Plasmid pSS37A-Re-1"/>
</dbReference>
<sequence length="306" mass="32991">MVARNFIGLTLIAAGALLQARPAPLAAETSPPNSAAPQTVMGVGALGRIEPMSRVIRVSPDQGAAGTVISEIRVREGQEVAKGDVVAVFSDYERRQAEVDLAEAEFAVSTAHLTAADAQFKKAQRDYDRKNSLRLSGTVSAFAFDEAELRSSKAKADLEATRASLKQSEANLRLKKLQLLQAQTTAPIDGTILKIRARAGERVGDKGILDMADLSSLDVVAEVYESDIARVKAGQTAVVRVPPSEAAYEAKVRTLGFTVEKNLVNSSDPLVDHDARVVEVRLTLSDPARKDFQHQIYRQVQVHIAP</sequence>
<accession>A0ABM8EDZ2</accession>
<evidence type="ECO:0000313" key="2">
    <source>
        <dbReference type="EMBL" id="BDV36247.1"/>
    </source>
</evidence>
<organism evidence="2 3">
    <name type="scientific">Methylocystis iwaonis</name>
    <dbReference type="NCBI Taxonomy" id="2885079"/>
    <lineage>
        <taxon>Bacteria</taxon>
        <taxon>Pseudomonadati</taxon>
        <taxon>Pseudomonadota</taxon>
        <taxon>Alphaproteobacteria</taxon>
        <taxon>Hyphomicrobiales</taxon>
        <taxon>Methylocystaceae</taxon>
        <taxon>Methylocystis</taxon>
    </lineage>
</organism>
<dbReference type="Gene3D" id="2.40.50.100">
    <property type="match status" value="1"/>
</dbReference>
<keyword evidence="1" id="KW-0732">Signal</keyword>
<geneLocation type="plasmid" evidence="2 3">
    <name>pSS37A-Re-1</name>
</geneLocation>
<evidence type="ECO:0000256" key="1">
    <source>
        <dbReference type="SAM" id="SignalP"/>
    </source>
</evidence>
<keyword evidence="3" id="KW-1185">Reference proteome</keyword>
<reference evidence="2 3" key="1">
    <citation type="journal article" date="2023" name="Int. J. Syst. Evol. Microbiol.">
        <title>Methylocystis iwaonis sp. nov., a type II methane-oxidizing bacterium from surface soil of a rice paddy field in Japan, and emended description of the genus Methylocystis (ex Whittenbury et al. 1970) Bowman et al. 1993.</title>
        <authorList>
            <person name="Kaise H."/>
            <person name="Sawadogo J.B."/>
            <person name="Alam M.S."/>
            <person name="Ueno C."/>
            <person name="Dianou D."/>
            <person name="Shinjo R."/>
            <person name="Asakawa S."/>
        </authorList>
    </citation>
    <scope>NUCLEOTIDE SEQUENCE [LARGE SCALE GENOMIC DNA]</scope>
    <source>
        <strain evidence="2 3">SS37A-Re</strain>
    </source>
</reference>
<protein>
    <submittedName>
        <fullName evidence="2">Lipid ABC transporter permease</fullName>
    </submittedName>
</protein>
<proteinExistence type="predicted"/>
<feature type="chain" id="PRO_5045823374" evidence="1">
    <location>
        <begin position="27"/>
        <end position="306"/>
    </location>
</feature>